<accession>A0A0P1IK83</accession>
<evidence type="ECO:0000313" key="2">
    <source>
        <dbReference type="Proteomes" id="UP000051260"/>
    </source>
</evidence>
<organism evidence="1 2">
    <name type="scientific">Ruegeria denitrificans</name>
    <dbReference type="NCBI Taxonomy" id="1715692"/>
    <lineage>
        <taxon>Bacteria</taxon>
        <taxon>Pseudomonadati</taxon>
        <taxon>Pseudomonadota</taxon>
        <taxon>Alphaproteobacteria</taxon>
        <taxon>Rhodobacterales</taxon>
        <taxon>Roseobacteraceae</taxon>
        <taxon>Ruegeria</taxon>
    </lineage>
</organism>
<dbReference type="AlphaFoldDB" id="A0A0P1IK83"/>
<evidence type="ECO:0000313" key="1">
    <source>
        <dbReference type="EMBL" id="CUK19156.1"/>
    </source>
</evidence>
<keyword evidence="2" id="KW-1185">Reference proteome</keyword>
<name>A0A0P1IK83_9RHOB</name>
<proteinExistence type="predicted"/>
<protein>
    <submittedName>
        <fullName evidence="1">Uncharacterized protein</fullName>
    </submittedName>
</protein>
<dbReference type="Proteomes" id="UP000051260">
    <property type="component" value="Unassembled WGS sequence"/>
</dbReference>
<dbReference type="EMBL" id="CYUD01000021">
    <property type="protein sequence ID" value="CUK19156.1"/>
    <property type="molecule type" value="Genomic_DNA"/>
</dbReference>
<reference evidence="2" key="1">
    <citation type="submission" date="2015-09" db="EMBL/GenBank/DDBJ databases">
        <authorList>
            <person name="Rodrigo-Torres L."/>
            <person name="Arahal D.R."/>
        </authorList>
    </citation>
    <scope>NUCLEOTIDE SEQUENCE [LARGE SCALE GENOMIC DNA]</scope>
    <source>
        <strain evidence="2">CECT 5091</strain>
    </source>
</reference>
<gene>
    <name evidence="1" type="ORF">RUE5091_04351</name>
</gene>
<sequence length="91" mass="9648">MPLMVISAANAAKARLVASCTTAVETLANVSYGPFLVWAEWLSLAGCCVASNGYSEPKAEVHSPKAKRVVLDDFALAWSQVAKTNIQTPIP</sequence>